<dbReference type="AlphaFoldDB" id="A0A8X6T214"/>
<gene>
    <name evidence="2" type="ORF">NPIL_637221</name>
</gene>
<accession>A0A8X6T214</accession>
<evidence type="ECO:0000256" key="1">
    <source>
        <dbReference type="SAM" id="MobiDB-lite"/>
    </source>
</evidence>
<evidence type="ECO:0000313" key="2">
    <source>
        <dbReference type="EMBL" id="GFS75100.1"/>
    </source>
</evidence>
<name>A0A8X6T214_NEPPI</name>
<comment type="caution">
    <text evidence="2">The sequence shown here is derived from an EMBL/GenBank/DDBJ whole genome shotgun (WGS) entry which is preliminary data.</text>
</comment>
<protein>
    <submittedName>
        <fullName evidence="2">Uncharacterized protein</fullName>
    </submittedName>
</protein>
<dbReference type="Proteomes" id="UP000887013">
    <property type="component" value="Unassembled WGS sequence"/>
</dbReference>
<feature type="region of interest" description="Disordered" evidence="1">
    <location>
        <begin position="1"/>
        <end position="61"/>
    </location>
</feature>
<evidence type="ECO:0000313" key="3">
    <source>
        <dbReference type="Proteomes" id="UP000887013"/>
    </source>
</evidence>
<feature type="compositionally biased region" description="Basic and acidic residues" evidence="1">
    <location>
        <begin position="10"/>
        <end position="19"/>
    </location>
</feature>
<keyword evidence="3" id="KW-1185">Reference proteome</keyword>
<proteinExistence type="predicted"/>
<organism evidence="2 3">
    <name type="scientific">Nephila pilipes</name>
    <name type="common">Giant wood spider</name>
    <name type="synonym">Nephila maculata</name>
    <dbReference type="NCBI Taxonomy" id="299642"/>
    <lineage>
        <taxon>Eukaryota</taxon>
        <taxon>Metazoa</taxon>
        <taxon>Ecdysozoa</taxon>
        <taxon>Arthropoda</taxon>
        <taxon>Chelicerata</taxon>
        <taxon>Arachnida</taxon>
        <taxon>Araneae</taxon>
        <taxon>Araneomorphae</taxon>
        <taxon>Entelegynae</taxon>
        <taxon>Araneoidea</taxon>
        <taxon>Nephilidae</taxon>
        <taxon>Nephila</taxon>
    </lineage>
</organism>
<sequence>MKHQSSIYDDTEKTTRDQPTHPGLSHDSAETPRHQATSKSPYAPFRSRHLMDGTTADRVSSKGSFLNKFLETQD</sequence>
<dbReference type="EMBL" id="BMAW01050396">
    <property type="protein sequence ID" value="GFS75100.1"/>
    <property type="molecule type" value="Genomic_DNA"/>
</dbReference>
<reference evidence="2" key="1">
    <citation type="submission" date="2020-08" db="EMBL/GenBank/DDBJ databases">
        <title>Multicomponent nature underlies the extraordinary mechanical properties of spider dragline silk.</title>
        <authorList>
            <person name="Kono N."/>
            <person name="Nakamura H."/>
            <person name="Mori M."/>
            <person name="Yoshida Y."/>
            <person name="Ohtoshi R."/>
            <person name="Malay A.D."/>
            <person name="Moran D.A.P."/>
            <person name="Tomita M."/>
            <person name="Numata K."/>
            <person name="Arakawa K."/>
        </authorList>
    </citation>
    <scope>NUCLEOTIDE SEQUENCE</scope>
</reference>